<evidence type="ECO:0000313" key="3">
    <source>
        <dbReference type="Proteomes" id="UP000327157"/>
    </source>
</evidence>
<protein>
    <submittedName>
        <fullName evidence="2">Uncharacterized protein</fullName>
    </submittedName>
</protein>
<keyword evidence="3" id="KW-1185">Reference proteome</keyword>
<accession>A0A5N5FGB5</accession>
<sequence>MHIQKHGWTGRYELHMWDNSCNKEGQSGKARQAGELKSNDESLGKAVDSQEGLQCTEELQDVINIENG</sequence>
<dbReference type="EMBL" id="SMOL01000695">
    <property type="protein sequence ID" value="KAB2601997.1"/>
    <property type="molecule type" value="Genomic_DNA"/>
</dbReference>
<organism evidence="2 3">
    <name type="scientific">Pyrus ussuriensis x Pyrus communis</name>
    <dbReference type="NCBI Taxonomy" id="2448454"/>
    <lineage>
        <taxon>Eukaryota</taxon>
        <taxon>Viridiplantae</taxon>
        <taxon>Streptophyta</taxon>
        <taxon>Embryophyta</taxon>
        <taxon>Tracheophyta</taxon>
        <taxon>Spermatophyta</taxon>
        <taxon>Magnoliopsida</taxon>
        <taxon>eudicotyledons</taxon>
        <taxon>Gunneridae</taxon>
        <taxon>Pentapetalae</taxon>
        <taxon>rosids</taxon>
        <taxon>fabids</taxon>
        <taxon>Rosales</taxon>
        <taxon>Rosaceae</taxon>
        <taxon>Amygdaloideae</taxon>
        <taxon>Maleae</taxon>
        <taxon>Pyrus</taxon>
    </lineage>
</organism>
<proteinExistence type="predicted"/>
<dbReference type="AlphaFoldDB" id="A0A5N5FGB5"/>
<evidence type="ECO:0000256" key="1">
    <source>
        <dbReference type="SAM" id="MobiDB-lite"/>
    </source>
</evidence>
<reference evidence="2 3" key="1">
    <citation type="submission" date="2019-09" db="EMBL/GenBank/DDBJ databases">
        <authorList>
            <person name="Ou C."/>
        </authorList>
    </citation>
    <scope>NUCLEOTIDE SEQUENCE [LARGE SCALE GENOMIC DNA]</scope>
    <source>
        <strain evidence="2">S2</strain>
        <tissue evidence="2">Leaf</tissue>
    </source>
</reference>
<dbReference type="OrthoDB" id="1434503at2759"/>
<feature type="compositionally biased region" description="Basic and acidic residues" evidence="1">
    <location>
        <begin position="32"/>
        <end position="43"/>
    </location>
</feature>
<feature type="region of interest" description="Disordered" evidence="1">
    <location>
        <begin position="23"/>
        <end position="51"/>
    </location>
</feature>
<dbReference type="Proteomes" id="UP000327157">
    <property type="component" value="Chromosome 10"/>
</dbReference>
<gene>
    <name evidence="2" type="ORF">D8674_003002</name>
</gene>
<evidence type="ECO:0000313" key="2">
    <source>
        <dbReference type="EMBL" id="KAB2601997.1"/>
    </source>
</evidence>
<reference evidence="2 3" key="3">
    <citation type="submission" date="2019-11" db="EMBL/GenBank/DDBJ databases">
        <title>A de novo genome assembly of a pear dwarfing rootstock.</title>
        <authorList>
            <person name="Wang F."/>
            <person name="Wang J."/>
            <person name="Li S."/>
            <person name="Zhang Y."/>
            <person name="Fang M."/>
            <person name="Ma L."/>
            <person name="Zhao Y."/>
            <person name="Jiang S."/>
        </authorList>
    </citation>
    <scope>NUCLEOTIDE SEQUENCE [LARGE SCALE GENOMIC DNA]</scope>
    <source>
        <strain evidence="2">S2</strain>
        <tissue evidence="2">Leaf</tissue>
    </source>
</reference>
<comment type="caution">
    <text evidence="2">The sequence shown here is derived from an EMBL/GenBank/DDBJ whole genome shotgun (WGS) entry which is preliminary data.</text>
</comment>
<name>A0A5N5FGB5_9ROSA</name>
<reference evidence="3" key="2">
    <citation type="submission" date="2019-10" db="EMBL/GenBank/DDBJ databases">
        <title>A de novo genome assembly of a pear dwarfing rootstock.</title>
        <authorList>
            <person name="Wang F."/>
            <person name="Wang J."/>
            <person name="Li S."/>
            <person name="Zhang Y."/>
            <person name="Fang M."/>
            <person name="Ma L."/>
            <person name="Zhao Y."/>
            <person name="Jiang S."/>
        </authorList>
    </citation>
    <scope>NUCLEOTIDE SEQUENCE [LARGE SCALE GENOMIC DNA]</scope>
</reference>